<feature type="transmembrane region" description="Helical" evidence="2">
    <location>
        <begin position="144"/>
        <end position="161"/>
    </location>
</feature>
<evidence type="ECO:0000256" key="2">
    <source>
        <dbReference type="SAM" id="Phobius"/>
    </source>
</evidence>
<organism evidence="4 5">
    <name type="scientific">Virgisporangium aurantiacum</name>
    <dbReference type="NCBI Taxonomy" id="175570"/>
    <lineage>
        <taxon>Bacteria</taxon>
        <taxon>Bacillati</taxon>
        <taxon>Actinomycetota</taxon>
        <taxon>Actinomycetes</taxon>
        <taxon>Micromonosporales</taxon>
        <taxon>Micromonosporaceae</taxon>
        <taxon>Virgisporangium</taxon>
    </lineage>
</organism>
<feature type="transmembrane region" description="Helical" evidence="2">
    <location>
        <begin position="29"/>
        <end position="49"/>
    </location>
</feature>
<dbReference type="SMART" id="SM00460">
    <property type="entry name" value="TGc"/>
    <property type="match status" value="1"/>
</dbReference>
<feature type="transmembrane region" description="Helical" evidence="2">
    <location>
        <begin position="167"/>
        <end position="186"/>
    </location>
</feature>
<feature type="region of interest" description="Disordered" evidence="1">
    <location>
        <begin position="555"/>
        <end position="612"/>
    </location>
</feature>
<keyword evidence="2" id="KW-0472">Membrane</keyword>
<dbReference type="EMBL" id="BOPG01000067">
    <property type="protein sequence ID" value="GIJ61585.1"/>
    <property type="molecule type" value="Genomic_DNA"/>
</dbReference>
<evidence type="ECO:0000313" key="4">
    <source>
        <dbReference type="EMBL" id="GIJ61585.1"/>
    </source>
</evidence>
<dbReference type="AlphaFoldDB" id="A0A8J4E446"/>
<feature type="transmembrane region" description="Helical" evidence="2">
    <location>
        <begin position="218"/>
        <end position="236"/>
    </location>
</feature>
<sequence>MTQRRHITLVAAGATMIAALPLSSVFEKWTWLVGALLVVGTMTAAAVALRSVRAPIWLPTFAMIACYVVTLTWLYSDGHAVLGIIPTAETFTHFNKLLVDAGVTIRDSGVPVEDQDGLLFLAGLGVGAVYLAVDLAAVVARRPAIAGIPMVAVYLVPVGTHTRSVSFLAFICTAAAFLWLLATDNVDRVRRFGRRFSGDGRDIDVWEPSPLAAAGRRLAVIGVVVAVILPLAVPGMTTGLLDRFGTGVGDGSGAGNGPGRSGNVNLFSFLSGSLVRETSYDMVKVSTDDPSPFYLRFGTAEDLTSQGFVNRSWGQATPLSKLEEPQRLTVPGVNYKSNAAVVEVLEFNERLLPLYEQVTKIDRLDGSWGFDRRSGVIYSGRNTAKGRKYIVHYTRPEYTPEALRTARDLNEGDQIRNSNTRKPTDVPEIKAIADKLVAGKTNQYDRVRAVYDFFGPSNGFKYSLETKAGNSGSAMVDFLREGNRQGYCEQYAAAMAWLLRTVNIPARVAFGFTKGNNRNGNTYTLSNFNLHAWTEVYFDGFGWVPFDATPPSGFSGSVSSAWAPDPNQPTGNSGSTPEDDLRPGESVSGGASAAATNPYGPNDPGITGGASSSENSSTWPWYLLGAAVVLLVLLVLPALRRVAVRRRRLAGTGAAATGSASGPVPAGAAASVDVTPGGDATAAQAAGLGRARRDAHAAWDELLDTMIDYRVEIDPAETPRLTGERLITEARLPEAAASGVQVLSRAEERARYARSPLTDVELGGPLRDVRTALREGVSLRTRLQASLMPPSVLARWRTTASTRYLSFSTAAAHRRESLLRATSPRRLLTRNR</sequence>
<keyword evidence="5" id="KW-1185">Reference proteome</keyword>
<dbReference type="PANTHER" id="PTHR42736">
    <property type="entry name" value="PROTEIN-GLUTAMINE GAMMA-GLUTAMYLTRANSFERASE"/>
    <property type="match status" value="1"/>
</dbReference>
<keyword evidence="2" id="KW-0812">Transmembrane</keyword>
<proteinExistence type="predicted"/>
<dbReference type="InterPro" id="IPR052901">
    <property type="entry name" value="Bact_TGase-like"/>
</dbReference>
<dbReference type="RefSeq" id="WP_204006587.1">
    <property type="nucleotide sequence ID" value="NZ_BOPG01000067.1"/>
</dbReference>
<feature type="transmembrane region" description="Helical" evidence="2">
    <location>
        <begin position="118"/>
        <end position="137"/>
    </location>
</feature>
<dbReference type="Gene3D" id="3.10.620.30">
    <property type="match status" value="1"/>
</dbReference>
<dbReference type="Proteomes" id="UP000612585">
    <property type="component" value="Unassembled WGS sequence"/>
</dbReference>
<name>A0A8J4E446_9ACTN</name>
<comment type="caution">
    <text evidence="4">The sequence shown here is derived from an EMBL/GenBank/DDBJ whole genome shotgun (WGS) entry which is preliminary data.</text>
</comment>
<feature type="transmembrane region" description="Helical" evidence="2">
    <location>
        <begin position="619"/>
        <end position="639"/>
    </location>
</feature>
<reference evidence="4" key="1">
    <citation type="submission" date="2021-01" db="EMBL/GenBank/DDBJ databases">
        <title>Whole genome shotgun sequence of Virgisporangium aurantiacum NBRC 16421.</title>
        <authorList>
            <person name="Komaki H."/>
            <person name="Tamura T."/>
        </authorList>
    </citation>
    <scope>NUCLEOTIDE SEQUENCE</scope>
    <source>
        <strain evidence="4">NBRC 16421</strain>
    </source>
</reference>
<evidence type="ECO:0000259" key="3">
    <source>
        <dbReference type="SMART" id="SM00460"/>
    </source>
</evidence>
<feature type="domain" description="Transglutaminase-like" evidence="3">
    <location>
        <begin position="480"/>
        <end position="550"/>
    </location>
</feature>
<gene>
    <name evidence="4" type="ORF">Vau01_091010</name>
</gene>
<accession>A0A8J4E446</accession>
<evidence type="ECO:0000313" key="5">
    <source>
        <dbReference type="Proteomes" id="UP000612585"/>
    </source>
</evidence>
<dbReference type="SUPFAM" id="SSF54001">
    <property type="entry name" value="Cysteine proteinases"/>
    <property type="match status" value="1"/>
</dbReference>
<keyword evidence="2" id="KW-1133">Transmembrane helix</keyword>
<dbReference type="InterPro" id="IPR021878">
    <property type="entry name" value="TgpA_N"/>
</dbReference>
<feature type="transmembrane region" description="Helical" evidence="2">
    <location>
        <begin position="56"/>
        <end position="75"/>
    </location>
</feature>
<evidence type="ECO:0000256" key="1">
    <source>
        <dbReference type="SAM" id="MobiDB-lite"/>
    </source>
</evidence>
<protein>
    <recommendedName>
        <fullName evidence="3">Transglutaminase-like domain-containing protein</fullName>
    </recommendedName>
</protein>
<dbReference type="InterPro" id="IPR002931">
    <property type="entry name" value="Transglutaminase-like"/>
</dbReference>
<dbReference type="InterPro" id="IPR038765">
    <property type="entry name" value="Papain-like_cys_pep_sf"/>
</dbReference>
<dbReference type="PANTHER" id="PTHR42736:SF1">
    <property type="entry name" value="PROTEIN-GLUTAMINE GAMMA-GLUTAMYLTRANSFERASE"/>
    <property type="match status" value="1"/>
</dbReference>
<dbReference type="Pfam" id="PF11992">
    <property type="entry name" value="TgpA_N"/>
    <property type="match status" value="1"/>
</dbReference>
<dbReference type="Pfam" id="PF01841">
    <property type="entry name" value="Transglut_core"/>
    <property type="match status" value="1"/>
</dbReference>